<evidence type="ECO:0000259" key="2">
    <source>
        <dbReference type="PROSITE" id="PS50110"/>
    </source>
</evidence>
<dbReference type="GO" id="GO:0000160">
    <property type="term" value="P:phosphorelay signal transduction system"/>
    <property type="evidence" value="ECO:0007669"/>
    <property type="project" value="InterPro"/>
</dbReference>
<dbReference type="EMBL" id="VLLN01000001">
    <property type="protein sequence ID" value="TWJ33582.1"/>
    <property type="molecule type" value="Genomic_DNA"/>
</dbReference>
<dbReference type="SMART" id="SM00448">
    <property type="entry name" value="REC"/>
    <property type="match status" value="1"/>
</dbReference>
<organism evidence="3 4">
    <name type="scientific">Geobacter argillaceus</name>
    <dbReference type="NCBI Taxonomy" id="345631"/>
    <lineage>
        <taxon>Bacteria</taxon>
        <taxon>Pseudomonadati</taxon>
        <taxon>Thermodesulfobacteriota</taxon>
        <taxon>Desulfuromonadia</taxon>
        <taxon>Geobacterales</taxon>
        <taxon>Geobacteraceae</taxon>
        <taxon>Geobacter</taxon>
    </lineage>
</organism>
<gene>
    <name evidence="3" type="ORF">JN12_00259</name>
</gene>
<feature type="modified residue" description="4-aspartylphosphate" evidence="1">
    <location>
        <position position="75"/>
    </location>
</feature>
<dbReference type="OrthoDB" id="9793549at2"/>
<accession>A0A562WU93</accession>
<sequence length="157" mass="17577">MGYNFSNEDQIAAKGKTILLVEDSPDDALLTQRSLKKANVLNEVVWLKDGAEALDYLFKGCLEGGMHFPQVVLLDIHMPRVDGIEVLRAIRADDRLKGLPVIIFTSSKEEQDLVLSYRLGVNSFIRKPVDFGEFATIVSTLGCYWLLVNRSPLEKGH</sequence>
<dbReference type="InterPro" id="IPR001789">
    <property type="entry name" value="Sig_transdc_resp-reg_receiver"/>
</dbReference>
<evidence type="ECO:0000313" key="3">
    <source>
        <dbReference type="EMBL" id="TWJ33582.1"/>
    </source>
</evidence>
<dbReference type="Gene3D" id="3.40.50.2300">
    <property type="match status" value="1"/>
</dbReference>
<proteinExistence type="predicted"/>
<dbReference type="Pfam" id="PF00072">
    <property type="entry name" value="Response_reg"/>
    <property type="match status" value="1"/>
</dbReference>
<dbReference type="PANTHER" id="PTHR44520:SF1">
    <property type="entry name" value="TWO-COMPONENT SYSTEM REGULATORY PROTEIN"/>
    <property type="match status" value="1"/>
</dbReference>
<feature type="domain" description="Response regulatory" evidence="2">
    <location>
        <begin position="17"/>
        <end position="142"/>
    </location>
</feature>
<evidence type="ECO:0000313" key="4">
    <source>
        <dbReference type="Proteomes" id="UP000319449"/>
    </source>
</evidence>
<name>A0A562WU93_9BACT</name>
<dbReference type="AlphaFoldDB" id="A0A562WU93"/>
<dbReference type="InterPro" id="IPR011006">
    <property type="entry name" value="CheY-like_superfamily"/>
</dbReference>
<keyword evidence="4" id="KW-1185">Reference proteome</keyword>
<dbReference type="InterPro" id="IPR052893">
    <property type="entry name" value="TCS_response_regulator"/>
</dbReference>
<dbReference type="RefSeq" id="WP_145017273.1">
    <property type="nucleotide sequence ID" value="NZ_VLLN01000001.1"/>
</dbReference>
<dbReference type="Proteomes" id="UP000319449">
    <property type="component" value="Unassembled WGS sequence"/>
</dbReference>
<dbReference type="CDD" id="cd17557">
    <property type="entry name" value="REC_Rcp-like"/>
    <property type="match status" value="1"/>
</dbReference>
<dbReference type="PANTHER" id="PTHR44520">
    <property type="entry name" value="RESPONSE REGULATOR RCP1-RELATED"/>
    <property type="match status" value="1"/>
</dbReference>
<protein>
    <submittedName>
        <fullName evidence="3">Response regulator receiver domain-containing protein</fullName>
    </submittedName>
</protein>
<dbReference type="PROSITE" id="PS50110">
    <property type="entry name" value="RESPONSE_REGULATORY"/>
    <property type="match status" value="1"/>
</dbReference>
<comment type="caution">
    <text evidence="3">The sequence shown here is derived from an EMBL/GenBank/DDBJ whole genome shotgun (WGS) entry which is preliminary data.</text>
</comment>
<evidence type="ECO:0000256" key="1">
    <source>
        <dbReference type="PROSITE-ProRule" id="PRU00169"/>
    </source>
</evidence>
<reference evidence="3 4" key="1">
    <citation type="submission" date="2019-07" db="EMBL/GenBank/DDBJ databases">
        <title>Genomic Encyclopedia of Archaeal and Bacterial Type Strains, Phase II (KMG-II): from individual species to whole genera.</title>
        <authorList>
            <person name="Goeker M."/>
        </authorList>
    </citation>
    <scope>NUCLEOTIDE SEQUENCE [LARGE SCALE GENOMIC DNA]</scope>
    <source>
        <strain evidence="3 4">ATCC BAA-1139</strain>
    </source>
</reference>
<keyword evidence="1" id="KW-0597">Phosphoprotein</keyword>
<dbReference type="SUPFAM" id="SSF52172">
    <property type="entry name" value="CheY-like"/>
    <property type="match status" value="1"/>
</dbReference>